<dbReference type="PANTHER" id="PTHR12899">
    <property type="entry name" value="39S RIBOSOMAL PROTEIN L18, MITOCHONDRIAL"/>
    <property type="match status" value="1"/>
</dbReference>
<dbReference type="Pfam" id="PF00861">
    <property type="entry name" value="Ribosomal_L18p"/>
    <property type="match status" value="1"/>
</dbReference>
<dbReference type="GO" id="GO:0005840">
    <property type="term" value="C:ribosome"/>
    <property type="evidence" value="ECO:0007669"/>
    <property type="project" value="UniProtKB-KW"/>
</dbReference>
<name>A0ABD3RLD9_9LAMI</name>
<keyword evidence="3" id="KW-0687">Ribonucleoprotein</keyword>
<evidence type="ECO:0000256" key="2">
    <source>
        <dbReference type="ARBA" id="ARBA00022980"/>
    </source>
</evidence>
<accession>A0ABD3RLD9</accession>
<dbReference type="EMBL" id="JBJXBP010000008">
    <property type="protein sequence ID" value="KAL3812616.1"/>
    <property type="molecule type" value="Genomic_DNA"/>
</dbReference>
<keyword evidence="2" id="KW-0689">Ribosomal protein</keyword>
<gene>
    <name evidence="4" type="ORF">ACJIZ3_013884</name>
</gene>
<proteinExistence type="inferred from homology"/>
<dbReference type="InterPro" id="IPR057268">
    <property type="entry name" value="Ribosomal_L18"/>
</dbReference>
<organism evidence="4 5">
    <name type="scientific">Penstemon smallii</name>
    <dbReference type="NCBI Taxonomy" id="265156"/>
    <lineage>
        <taxon>Eukaryota</taxon>
        <taxon>Viridiplantae</taxon>
        <taxon>Streptophyta</taxon>
        <taxon>Embryophyta</taxon>
        <taxon>Tracheophyta</taxon>
        <taxon>Spermatophyta</taxon>
        <taxon>Magnoliopsida</taxon>
        <taxon>eudicotyledons</taxon>
        <taxon>Gunneridae</taxon>
        <taxon>Pentapetalae</taxon>
        <taxon>asterids</taxon>
        <taxon>lamiids</taxon>
        <taxon>Lamiales</taxon>
        <taxon>Plantaginaceae</taxon>
        <taxon>Cheloneae</taxon>
        <taxon>Penstemon</taxon>
    </lineage>
</organism>
<evidence type="ECO:0000256" key="3">
    <source>
        <dbReference type="ARBA" id="ARBA00023274"/>
    </source>
</evidence>
<protein>
    <recommendedName>
        <fullName evidence="6">Ribosomal protein L18</fullName>
    </recommendedName>
</protein>
<sequence length="362" mass="41243">MAVVLIRRASVSKLASNSYSWLQCSKISLFGGSTFLGHDRSYSVGNRLNLSPFFPENDKDNMKECKVQLMDDETWRFSSGLVDSWRSSEKGNALTTSAIFSDQENDGDVNGVIVDSVVSNKEGHDFDEIEDMRIRGNLFYKLDKDSKEYQEYSFDFHRRKSHKNVKDCKESKENKKSEIATKVEKASKKNEQREIKKSKECKMETMFGRVKDEYLISRLHEMGNPLIDKKQRTLTFNQETAPYHEPFCLDIYISKGSVRASIIHRATSNVVVVSHSISKDMKFDLSSTKNRNACAAVGEVLAQRALADDIHNVVYTPRKGEKLEGKLQIVLKSIMNGGINVKVKLKQKKLRKATGLPSRTRY</sequence>
<dbReference type="AlphaFoldDB" id="A0ABD3RLD9"/>
<keyword evidence="5" id="KW-1185">Reference proteome</keyword>
<comment type="similarity">
    <text evidence="1">Belongs to the universal ribosomal protein uL18 family.</text>
</comment>
<dbReference type="SUPFAM" id="SSF53137">
    <property type="entry name" value="Translational machinery components"/>
    <property type="match status" value="1"/>
</dbReference>
<dbReference type="Proteomes" id="UP001634393">
    <property type="component" value="Unassembled WGS sequence"/>
</dbReference>
<evidence type="ECO:0000313" key="5">
    <source>
        <dbReference type="Proteomes" id="UP001634393"/>
    </source>
</evidence>
<comment type="caution">
    <text evidence="4">The sequence shown here is derived from an EMBL/GenBank/DDBJ whole genome shotgun (WGS) entry which is preliminary data.</text>
</comment>
<dbReference type="InterPro" id="IPR005484">
    <property type="entry name" value="Ribosomal_uL18_bac/plant/anim"/>
</dbReference>
<dbReference type="GO" id="GO:1990904">
    <property type="term" value="C:ribonucleoprotein complex"/>
    <property type="evidence" value="ECO:0007669"/>
    <property type="project" value="UniProtKB-KW"/>
</dbReference>
<evidence type="ECO:0000313" key="4">
    <source>
        <dbReference type="EMBL" id="KAL3812616.1"/>
    </source>
</evidence>
<reference evidence="4 5" key="1">
    <citation type="submission" date="2024-12" db="EMBL/GenBank/DDBJ databases">
        <title>The unique morphological basis and parallel evolutionary history of personate flowers in Penstemon.</title>
        <authorList>
            <person name="Depatie T.H."/>
            <person name="Wessinger C.A."/>
        </authorList>
    </citation>
    <scope>NUCLEOTIDE SEQUENCE [LARGE SCALE GENOMIC DNA]</scope>
    <source>
        <strain evidence="4">WTNN_2</strain>
        <tissue evidence="4">Leaf</tissue>
    </source>
</reference>
<dbReference type="Gene3D" id="3.30.420.100">
    <property type="match status" value="1"/>
</dbReference>
<evidence type="ECO:0008006" key="6">
    <source>
        <dbReference type="Google" id="ProtNLM"/>
    </source>
</evidence>
<dbReference type="CDD" id="cd00432">
    <property type="entry name" value="Ribosomal_L18_L5e"/>
    <property type="match status" value="1"/>
</dbReference>
<dbReference type="PANTHER" id="PTHR12899:SF7">
    <property type="entry name" value="EXPRESSED PROTEIN"/>
    <property type="match status" value="1"/>
</dbReference>
<evidence type="ECO:0000256" key="1">
    <source>
        <dbReference type="ARBA" id="ARBA00007116"/>
    </source>
</evidence>